<feature type="transmembrane region" description="Helical" evidence="6">
    <location>
        <begin position="410"/>
        <end position="434"/>
    </location>
</feature>
<dbReference type="SUPFAM" id="SSF161070">
    <property type="entry name" value="SNF-like"/>
    <property type="match status" value="1"/>
</dbReference>
<evidence type="ECO:0000313" key="7">
    <source>
        <dbReference type="EMBL" id="SDM32391.1"/>
    </source>
</evidence>
<evidence type="ECO:0000256" key="4">
    <source>
        <dbReference type="ARBA" id="ARBA00022989"/>
    </source>
</evidence>
<dbReference type="Pfam" id="PF00209">
    <property type="entry name" value="SNF"/>
    <property type="match status" value="2"/>
</dbReference>
<dbReference type="InterPro" id="IPR000175">
    <property type="entry name" value="Na/ntran_symport"/>
</dbReference>
<feature type="transmembrane region" description="Helical" evidence="6">
    <location>
        <begin position="178"/>
        <end position="206"/>
    </location>
</feature>
<accession>A0A1G9SAI7</accession>
<feature type="transmembrane region" description="Helical" evidence="6">
    <location>
        <begin position="91"/>
        <end position="115"/>
    </location>
</feature>
<protein>
    <submittedName>
        <fullName evidence="7">Neurotransmitter:Na+ symporter, NSS family</fullName>
    </submittedName>
</protein>
<evidence type="ECO:0000313" key="8">
    <source>
        <dbReference type="Proteomes" id="UP000199759"/>
    </source>
</evidence>
<dbReference type="PRINTS" id="PR00176">
    <property type="entry name" value="NANEUSMPORT"/>
</dbReference>
<feature type="transmembrane region" description="Helical" evidence="6">
    <location>
        <begin position="12"/>
        <end position="33"/>
    </location>
</feature>
<dbReference type="CDD" id="cd10336">
    <property type="entry name" value="SLC6sbd_Tyt1-Like"/>
    <property type="match status" value="1"/>
</dbReference>
<evidence type="ECO:0000256" key="2">
    <source>
        <dbReference type="ARBA" id="ARBA00022448"/>
    </source>
</evidence>
<dbReference type="InterPro" id="IPR047218">
    <property type="entry name" value="YocR/YhdH-like"/>
</dbReference>
<dbReference type="NCBIfam" id="NF037979">
    <property type="entry name" value="Na_transp"/>
    <property type="match status" value="1"/>
</dbReference>
<feature type="transmembrane region" description="Helical" evidence="6">
    <location>
        <begin position="148"/>
        <end position="166"/>
    </location>
</feature>
<dbReference type="Proteomes" id="UP000199759">
    <property type="component" value="Unassembled WGS sequence"/>
</dbReference>
<feature type="transmembrane region" description="Helical" evidence="6">
    <location>
        <begin position="254"/>
        <end position="278"/>
    </location>
</feature>
<reference evidence="7 8" key="1">
    <citation type="submission" date="2016-10" db="EMBL/GenBank/DDBJ databases">
        <authorList>
            <person name="de Groot N.N."/>
        </authorList>
    </citation>
    <scope>NUCLEOTIDE SEQUENCE [LARGE SCALE GENOMIC DNA]</scope>
    <source>
        <strain evidence="7 8">DSM 16077</strain>
    </source>
</reference>
<evidence type="ECO:0000256" key="3">
    <source>
        <dbReference type="ARBA" id="ARBA00022692"/>
    </source>
</evidence>
<dbReference type="PANTHER" id="PTHR42948:SF1">
    <property type="entry name" value="TRANSPORTER"/>
    <property type="match status" value="1"/>
</dbReference>
<evidence type="ECO:0000256" key="5">
    <source>
        <dbReference type="ARBA" id="ARBA00023136"/>
    </source>
</evidence>
<dbReference type="PANTHER" id="PTHR42948">
    <property type="entry name" value="TRANSPORTER"/>
    <property type="match status" value="1"/>
</dbReference>
<dbReference type="InterPro" id="IPR037272">
    <property type="entry name" value="SNS_sf"/>
</dbReference>
<dbReference type="OrthoDB" id="9762833at2"/>
<dbReference type="RefSeq" id="WP_091769721.1">
    <property type="nucleotide sequence ID" value="NZ_FNHG01000009.1"/>
</dbReference>
<keyword evidence="5 6" id="KW-0472">Membrane</keyword>
<sequence>MAAALASTHAHWSSRFAFIMAAVGSAVGLGNLWRFPFMTGQNGGSAFVLIYIGCVLLFALPVLMAELAIGRHAQQSAITSTRKMAIEAGKSGKWSIVGWVCTAAGFLVLTTYSVIAGQVMAFSAAGFAGGFAQPDGATMFYGTDGVKMLWHFGFMVLTILVVSRGLKGGIERVATILMPLFFLVLIGLTVYSLINGAAGAALTYLFAPDFSAVTGQTFIAALGQAFFSVSVASAIMITYGSYLPRDSNIGSSSVLIVSADTLVALIAGLMIFPIVFMVGMDPAAGLGLIFTALPQVFSTMPAGNFIGGAFFALAFIAALTSSISLLEATVAFVEENASFGRSMTAWLLGGFAFMIGAGAVYSEAFAGGFVDVLSGQILLPLGGFLVAVFAGWVIPKSLMRTELSHASPGLFAFFHFAVRYIVPVAIGSILVLGLDDRFNAGRLGAMVGLG</sequence>
<feature type="transmembrane region" description="Helical" evidence="6">
    <location>
        <begin position="218"/>
        <end position="242"/>
    </location>
</feature>
<keyword evidence="8" id="KW-1185">Reference proteome</keyword>
<comment type="subcellular location">
    <subcellularLocation>
        <location evidence="1">Membrane</location>
        <topology evidence="1">Multi-pass membrane protein</topology>
    </subcellularLocation>
</comment>
<evidence type="ECO:0000256" key="1">
    <source>
        <dbReference type="ARBA" id="ARBA00004141"/>
    </source>
</evidence>
<organism evidence="7 8">
    <name type="scientific">Maricaulis salignorans</name>
    <dbReference type="NCBI Taxonomy" id="144026"/>
    <lineage>
        <taxon>Bacteria</taxon>
        <taxon>Pseudomonadati</taxon>
        <taxon>Pseudomonadota</taxon>
        <taxon>Alphaproteobacteria</taxon>
        <taxon>Maricaulales</taxon>
        <taxon>Maricaulaceae</taxon>
        <taxon>Maricaulis</taxon>
    </lineage>
</organism>
<dbReference type="STRING" id="144026.SAMN04488568_10920"/>
<dbReference type="GO" id="GO:0016020">
    <property type="term" value="C:membrane"/>
    <property type="evidence" value="ECO:0007669"/>
    <property type="project" value="UniProtKB-SubCell"/>
</dbReference>
<keyword evidence="3 6" id="KW-0812">Transmembrane</keyword>
<feature type="transmembrane region" description="Helical" evidence="6">
    <location>
        <begin position="45"/>
        <end position="70"/>
    </location>
</feature>
<proteinExistence type="predicted"/>
<evidence type="ECO:0000256" key="6">
    <source>
        <dbReference type="SAM" id="Phobius"/>
    </source>
</evidence>
<keyword evidence="4 6" id="KW-1133">Transmembrane helix</keyword>
<dbReference type="EMBL" id="FNHG01000009">
    <property type="protein sequence ID" value="SDM32391.1"/>
    <property type="molecule type" value="Genomic_DNA"/>
</dbReference>
<feature type="transmembrane region" description="Helical" evidence="6">
    <location>
        <begin position="377"/>
        <end position="398"/>
    </location>
</feature>
<gene>
    <name evidence="7" type="ORF">SAMN04488568_10920</name>
</gene>
<feature type="transmembrane region" description="Helical" evidence="6">
    <location>
        <begin position="345"/>
        <end position="365"/>
    </location>
</feature>
<dbReference type="AlphaFoldDB" id="A0A1G9SAI7"/>
<feature type="transmembrane region" description="Helical" evidence="6">
    <location>
        <begin position="305"/>
        <end position="333"/>
    </location>
</feature>
<name>A0A1G9SAI7_9PROT</name>
<dbReference type="PROSITE" id="PS50267">
    <property type="entry name" value="NA_NEUROTRAN_SYMP_3"/>
    <property type="match status" value="1"/>
</dbReference>
<keyword evidence="2" id="KW-0813">Transport</keyword>